<feature type="transmembrane region" description="Helical" evidence="1">
    <location>
        <begin position="73"/>
        <end position="92"/>
    </location>
</feature>
<evidence type="ECO:0000256" key="1">
    <source>
        <dbReference type="SAM" id="Phobius"/>
    </source>
</evidence>
<evidence type="ECO:0008006" key="4">
    <source>
        <dbReference type="Google" id="ProtNLM"/>
    </source>
</evidence>
<gene>
    <name evidence="2" type="ORF">GCM10025864_36700</name>
</gene>
<keyword evidence="1" id="KW-0472">Membrane</keyword>
<feature type="transmembrane region" description="Helical" evidence="1">
    <location>
        <begin position="112"/>
        <end position="133"/>
    </location>
</feature>
<keyword evidence="1" id="KW-0812">Transmembrane</keyword>
<evidence type="ECO:0000313" key="2">
    <source>
        <dbReference type="EMBL" id="GMA25911.1"/>
    </source>
</evidence>
<keyword evidence="3" id="KW-1185">Reference proteome</keyword>
<keyword evidence="1" id="KW-1133">Transmembrane helix</keyword>
<evidence type="ECO:0000313" key="3">
    <source>
        <dbReference type="Proteomes" id="UP001157091"/>
    </source>
</evidence>
<dbReference type="RefSeq" id="WP_284294359.1">
    <property type="nucleotide sequence ID" value="NZ_BSUK01000001.1"/>
</dbReference>
<dbReference type="EMBL" id="BSUK01000001">
    <property type="protein sequence ID" value="GMA25911.1"/>
    <property type="molecule type" value="Genomic_DNA"/>
</dbReference>
<sequence>MSAGQVLAVAGISVGLLAVSVLGGLVVVPAVLRAAGRTSAGEAASADAGPSPEAPDAAAVLRGGTWIGILERLAVTGCLLAGFPAGVAVVVAVKGLGRYPEIRDNPGVSERFVIGTLASLAWAGAAGLLGLWLNGLVR</sequence>
<accession>A0ABQ6I5G1</accession>
<feature type="transmembrane region" description="Helical" evidence="1">
    <location>
        <begin position="6"/>
        <end position="32"/>
    </location>
</feature>
<reference evidence="3" key="1">
    <citation type="journal article" date="2019" name="Int. J. Syst. Evol. Microbiol.">
        <title>The Global Catalogue of Microorganisms (GCM) 10K type strain sequencing project: providing services to taxonomists for standard genome sequencing and annotation.</title>
        <authorList>
            <consortium name="The Broad Institute Genomics Platform"/>
            <consortium name="The Broad Institute Genome Sequencing Center for Infectious Disease"/>
            <person name="Wu L."/>
            <person name="Ma J."/>
        </authorList>
    </citation>
    <scope>NUCLEOTIDE SEQUENCE [LARGE SCALE GENOMIC DNA]</scope>
    <source>
        <strain evidence="3">NBRC 106348</strain>
    </source>
</reference>
<name>A0ABQ6I5G1_9MICO</name>
<protein>
    <recommendedName>
        <fullName evidence="4">DUF4190 domain-containing protein</fullName>
    </recommendedName>
</protein>
<comment type="caution">
    <text evidence="2">The sequence shown here is derived from an EMBL/GenBank/DDBJ whole genome shotgun (WGS) entry which is preliminary data.</text>
</comment>
<dbReference type="Proteomes" id="UP001157091">
    <property type="component" value="Unassembled WGS sequence"/>
</dbReference>
<organism evidence="2 3">
    <name type="scientific">Luteimicrobium album</name>
    <dbReference type="NCBI Taxonomy" id="1054550"/>
    <lineage>
        <taxon>Bacteria</taxon>
        <taxon>Bacillati</taxon>
        <taxon>Actinomycetota</taxon>
        <taxon>Actinomycetes</taxon>
        <taxon>Micrococcales</taxon>
        <taxon>Luteimicrobium</taxon>
    </lineage>
</organism>
<proteinExistence type="predicted"/>